<evidence type="ECO:0000259" key="7">
    <source>
        <dbReference type="PROSITE" id="PS51123"/>
    </source>
</evidence>
<keyword evidence="9" id="KW-1185">Reference proteome</keyword>
<dbReference type="OrthoDB" id="9805832at2"/>
<feature type="signal peptide" evidence="6">
    <location>
        <begin position="1"/>
        <end position="22"/>
    </location>
</feature>
<evidence type="ECO:0000313" key="8">
    <source>
        <dbReference type="EMBL" id="RUO78176.1"/>
    </source>
</evidence>
<dbReference type="AlphaFoldDB" id="A0A432ZJN2"/>
<reference evidence="8 9" key="1">
    <citation type="journal article" date="2011" name="Front. Microbiol.">
        <title>Genomic signatures of strain selection and enhancement in Bacillus atrophaeus var. globigii, a historical biowarfare simulant.</title>
        <authorList>
            <person name="Gibbons H.S."/>
            <person name="Broomall S.M."/>
            <person name="McNew L.A."/>
            <person name="Daligault H."/>
            <person name="Chapman C."/>
            <person name="Bruce D."/>
            <person name="Karavis M."/>
            <person name="Krepps M."/>
            <person name="McGregor P.A."/>
            <person name="Hong C."/>
            <person name="Park K.H."/>
            <person name="Akmal A."/>
            <person name="Feldman A."/>
            <person name="Lin J.S."/>
            <person name="Chang W.E."/>
            <person name="Higgs B.W."/>
            <person name="Demirev P."/>
            <person name="Lindquist J."/>
            <person name="Liem A."/>
            <person name="Fochler E."/>
            <person name="Read T.D."/>
            <person name="Tapia R."/>
            <person name="Johnson S."/>
            <person name="Bishop-Lilly K.A."/>
            <person name="Detter C."/>
            <person name="Han C."/>
            <person name="Sozhamannan S."/>
            <person name="Rosenzweig C.N."/>
            <person name="Skowronski E.W."/>
        </authorList>
    </citation>
    <scope>NUCLEOTIDE SEQUENCE [LARGE SCALE GENOMIC DNA]</scope>
    <source>
        <strain evidence="8 9">CC-PW-9</strain>
    </source>
</reference>
<keyword evidence="2 4" id="KW-0472">Membrane</keyword>
<dbReference type="Pfam" id="PF00691">
    <property type="entry name" value="OmpA"/>
    <property type="match status" value="1"/>
</dbReference>
<dbReference type="PROSITE" id="PS51123">
    <property type="entry name" value="OMPA_2"/>
    <property type="match status" value="1"/>
</dbReference>
<dbReference type="InterPro" id="IPR006664">
    <property type="entry name" value="OMP_bac"/>
</dbReference>
<evidence type="ECO:0000256" key="1">
    <source>
        <dbReference type="ARBA" id="ARBA00004442"/>
    </source>
</evidence>
<dbReference type="InterPro" id="IPR050330">
    <property type="entry name" value="Bact_OuterMem_StrucFunc"/>
</dbReference>
<dbReference type="Gene3D" id="2.40.160.20">
    <property type="match status" value="1"/>
</dbReference>
<dbReference type="EMBL" id="PIQH01000011">
    <property type="protein sequence ID" value="RUO78176.1"/>
    <property type="molecule type" value="Genomic_DNA"/>
</dbReference>
<dbReference type="Gene3D" id="3.30.1330.60">
    <property type="entry name" value="OmpA-like domain"/>
    <property type="match status" value="1"/>
</dbReference>
<feature type="compositionally biased region" description="Pro residues" evidence="5">
    <location>
        <begin position="184"/>
        <end position="200"/>
    </location>
</feature>
<dbReference type="InterPro" id="IPR006665">
    <property type="entry name" value="OmpA-like"/>
</dbReference>
<organism evidence="8 9">
    <name type="scientific">Idiomarina tyrosinivorans</name>
    <dbReference type="NCBI Taxonomy" id="1445662"/>
    <lineage>
        <taxon>Bacteria</taxon>
        <taxon>Pseudomonadati</taxon>
        <taxon>Pseudomonadota</taxon>
        <taxon>Gammaproteobacteria</taxon>
        <taxon>Alteromonadales</taxon>
        <taxon>Idiomarinaceae</taxon>
        <taxon>Idiomarina</taxon>
    </lineage>
</organism>
<evidence type="ECO:0000256" key="3">
    <source>
        <dbReference type="ARBA" id="ARBA00023237"/>
    </source>
</evidence>
<evidence type="ECO:0000256" key="5">
    <source>
        <dbReference type="SAM" id="MobiDB-lite"/>
    </source>
</evidence>
<evidence type="ECO:0000256" key="6">
    <source>
        <dbReference type="SAM" id="SignalP"/>
    </source>
</evidence>
<keyword evidence="3" id="KW-0998">Cell outer membrane</keyword>
<accession>A0A432ZJN2</accession>
<sequence length="363" mass="40151">MKRLSVLMLALLGAGMSQAAMAQDKGDGYFGVRGGVIATDADRYAKENNALLPVEDGFSSSTVGLEGGFMLTDYWETRIYYEYVNASLDGNMGEAEGSNYGADIIYNLPDNVYLGLGVNRLDIGDNKDSFARAFVGYRHFVSQSVALRFEGGIQEGEYSEAFATIGLQWFFGGRDEPMQQTKPAPKPQPQPEPEPKPAPVAPADSDNDGVIDPNDECPMTPATYSVDEKGCIEYENETISRELLVEFDINSSKIRDNKVDDIKRMAEFMKEHPQLDITIEGHTDYTGAADYNQWLSERRAKAVADVLIQRFGIDPKRVKSVGYGETEPKVQGKTAAARQANRRIEAELEVTKRNPVLKSEVNK</sequence>
<dbReference type="RefSeq" id="WP_126842612.1">
    <property type="nucleotide sequence ID" value="NZ_PIQH01000011.1"/>
</dbReference>
<keyword evidence="6" id="KW-0732">Signal</keyword>
<name>A0A432ZJN2_9GAMM</name>
<dbReference type="PANTHER" id="PTHR30329:SF21">
    <property type="entry name" value="LIPOPROTEIN YIAD-RELATED"/>
    <property type="match status" value="1"/>
</dbReference>
<dbReference type="Proteomes" id="UP000287996">
    <property type="component" value="Unassembled WGS sequence"/>
</dbReference>
<feature type="chain" id="PRO_5019381448" evidence="6">
    <location>
        <begin position="23"/>
        <end position="363"/>
    </location>
</feature>
<dbReference type="InterPro" id="IPR036737">
    <property type="entry name" value="OmpA-like_sf"/>
</dbReference>
<evidence type="ECO:0000313" key="9">
    <source>
        <dbReference type="Proteomes" id="UP000287996"/>
    </source>
</evidence>
<dbReference type="PRINTS" id="PR01021">
    <property type="entry name" value="OMPADOMAIN"/>
</dbReference>
<dbReference type="CDD" id="cd07185">
    <property type="entry name" value="OmpA_C-like"/>
    <property type="match status" value="1"/>
</dbReference>
<feature type="compositionally biased region" description="Acidic residues" evidence="5">
    <location>
        <begin position="205"/>
        <end position="215"/>
    </location>
</feature>
<dbReference type="SUPFAM" id="SSF103088">
    <property type="entry name" value="OmpA-like"/>
    <property type="match status" value="1"/>
</dbReference>
<gene>
    <name evidence="8" type="ORF">CWI84_10845</name>
</gene>
<dbReference type="PANTHER" id="PTHR30329">
    <property type="entry name" value="STATOR ELEMENT OF FLAGELLAR MOTOR COMPLEX"/>
    <property type="match status" value="1"/>
</dbReference>
<dbReference type="GO" id="GO:0009279">
    <property type="term" value="C:cell outer membrane"/>
    <property type="evidence" value="ECO:0007669"/>
    <property type="project" value="UniProtKB-SubCell"/>
</dbReference>
<proteinExistence type="predicted"/>
<feature type="domain" description="OmpA-like" evidence="7">
    <location>
        <begin position="234"/>
        <end position="352"/>
    </location>
</feature>
<comment type="subcellular location">
    <subcellularLocation>
        <location evidence="1">Cell outer membrane</location>
    </subcellularLocation>
</comment>
<evidence type="ECO:0000256" key="4">
    <source>
        <dbReference type="PROSITE-ProRule" id="PRU00473"/>
    </source>
</evidence>
<evidence type="ECO:0000256" key="2">
    <source>
        <dbReference type="ARBA" id="ARBA00023136"/>
    </source>
</evidence>
<comment type="caution">
    <text evidence="8">The sequence shown here is derived from an EMBL/GenBank/DDBJ whole genome shotgun (WGS) entry which is preliminary data.</text>
</comment>
<feature type="region of interest" description="Disordered" evidence="5">
    <location>
        <begin position="176"/>
        <end position="222"/>
    </location>
</feature>
<protein>
    <submittedName>
        <fullName evidence="8">OprF</fullName>
    </submittedName>
</protein>